<feature type="compositionally biased region" description="Pro residues" evidence="2">
    <location>
        <begin position="81"/>
        <end position="99"/>
    </location>
</feature>
<evidence type="ECO:0000256" key="2">
    <source>
        <dbReference type="SAM" id="MobiDB-lite"/>
    </source>
</evidence>
<accession>A0AAE0DIJ7</accession>
<evidence type="ECO:0000256" key="1">
    <source>
        <dbReference type="ARBA" id="ARBA00022729"/>
    </source>
</evidence>
<dbReference type="CDD" id="cd22191">
    <property type="entry name" value="DPBB_RlpA_EXP_N-like"/>
    <property type="match status" value="1"/>
</dbReference>
<reference evidence="4" key="1">
    <citation type="submission" date="2022-11" db="EMBL/GenBank/DDBJ databases">
        <title>Chromosomal genome sequence assembly and mating type (MAT) locus characterization of the leprose asexual lichenized fungus Lepraria neglecta (Nyl.) Erichsen.</title>
        <authorList>
            <person name="Allen J.L."/>
            <person name="Pfeffer B."/>
        </authorList>
    </citation>
    <scope>NUCLEOTIDE SEQUENCE</scope>
    <source>
        <strain evidence="4">Allen 5258</strain>
    </source>
</reference>
<feature type="region of interest" description="Disordered" evidence="2">
    <location>
        <begin position="77"/>
        <end position="169"/>
    </location>
</feature>
<proteinExistence type="predicted"/>
<evidence type="ECO:0000313" key="5">
    <source>
        <dbReference type="Proteomes" id="UP001276659"/>
    </source>
</evidence>
<comment type="caution">
    <text evidence="4">The sequence shown here is derived from an EMBL/GenBank/DDBJ whole genome shotgun (WGS) entry which is preliminary data.</text>
</comment>
<evidence type="ECO:0008006" key="6">
    <source>
        <dbReference type="Google" id="ProtNLM"/>
    </source>
</evidence>
<dbReference type="Gene3D" id="2.40.40.10">
    <property type="entry name" value="RlpA-like domain"/>
    <property type="match status" value="1"/>
</dbReference>
<dbReference type="AlphaFoldDB" id="A0AAE0DIJ7"/>
<protein>
    <recommendedName>
        <fullName evidence="6">Allergen Asp f 7</fullName>
    </recommendedName>
</protein>
<organism evidence="4 5">
    <name type="scientific">Lepraria neglecta</name>
    <dbReference type="NCBI Taxonomy" id="209136"/>
    <lineage>
        <taxon>Eukaryota</taxon>
        <taxon>Fungi</taxon>
        <taxon>Dikarya</taxon>
        <taxon>Ascomycota</taxon>
        <taxon>Pezizomycotina</taxon>
        <taxon>Lecanoromycetes</taxon>
        <taxon>OSLEUM clade</taxon>
        <taxon>Lecanoromycetidae</taxon>
        <taxon>Lecanorales</taxon>
        <taxon>Lecanorineae</taxon>
        <taxon>Stereocaulaceae</taxon>
        <taxon>Lepraria</taxon>
    </lineage>
</organism>
<name>A0AAE0DIJ7_9LECA</name>
<dbReference type="EMBL" id="JASNWA010000008">
    <property type="protein sequence ID" value="KAK3170979.1"/>
    <property type="molecule type" value="Genomic_DNA"/>
</dbReference>
<evidence type="ECO:0000256" key="3">
    <source>
        <dbReference type="SAM" id="SignalP"/>
    </source>
</evidence>
<feature type="signal peptide" evidence="3">
    <location>
        <begin position="1"/>
        <end position="18"/>
    </location>
</feature>
<dbReference type="Proteomes" id="UP001276659">
    <property type="component" value="Unassembled WGS sequence"/>
</dbReference>
<keyword evidence="5" id="KW-1185">Reference proteome</keyword>
<evidence type="ECO:0000313" key="4">
    <source>
        <dbReference type="EMBL" id="KAK3170979.1"/>
    </source>
</evidence>
<keyword evidence="1 3" id="KW-0732">Signal</keyword>
<dbReference type="InterPro" id="IPR036908">
    <property type="entry name" value="RlpA-like_sf"/>
</dbReference>
<dbReference type="SUPFAM" id="SSF50685">
    <property type="entry name" value="Barwin-like endoglucanases"/>
    <property type="match status" value="1"/>
</dbReference>
<feature type="compositionally biased region" description="Low complexity" evidence="2">
    <location>
        <begin position="100"/>
        <end position="165"/>
    </location>
</feature>
<dbReference type="InterPro" id="IPR051477">
    <property type="entry name" value="Expansin_CellWall"/>
</dbReference>
<dbReference type="PANTHER" id="PTHR31836">
    <property type="match status" value="1"/>
</dbReference>
<feature type="chain" id="PRO_5042218319" description="Allergen Asp f 7" evidence="3">
    <location>
        <begin position="19"/>
        <end position="296"/>
    </location>
</feature>
<sequence>MKYSTAFALSALAALAVAIPLEKRDFYTTTVIDEVTETVDVVQTVWVHPGDPRLQQQQATKHQPAAAPAHTTSQVIAPAPAYTPPPTSSPVPAPQPVVVPPQVQQKNVVKPAAGPTSSPAPAPAVVSSPSNTPVAAPAIASAAAPAQSQSPASSPASSGSTSDSGPTGGSCGDVGGKCSGDATQFDGSQGLGSCGWVDPTGPGGPDYFALAYEMMGPASSFGTNEPANGNCGRKATIVYNGKEFPAWLADKCPGCSGQSIDLSPSLFQKVFGVAPTRFHDVEWYFTSPMNQYKAPA</sequence>
<gene>
    <name evidence="4" type="ORF">OEA41_003063</name>
</gene>
<dbReference type="PANTHER" id="PTHR31836:SF21">
    <property type="entry name" value="EXPANSIN-LIKE PROTEIN 7"/>
    <property type="match status" value="1"/>
</dbReference>